<protein>
    <submittedName>
        <fullName evidence="2">DUF821 domain-containing protein</fullName>
    </submittedName>
</protein>
<keyword evidence="1" id="KW-1133">Transmembrane helix</keyword>
<keyword evidence="3" id="KW-1185">Reference proteome</keyword>
<dbReference type="GeneID" id="9224552"/>
<dbReference type="RefSeq" id="XP_002846482.1">
    <property type="nucleotide sequence ID" value="XM_002846436.1"/>
</dbReference>
<gene>
    <name evidence="2" type="ORF">MCYG_04219</name>
</gene>
<evidence type="ECO:0000313" key="2">
    <source>
        <dbReference type="EMBL" id="EEQ31400.1"/>
    </source>
</evidence>
<name>C5FP84_ARTOC</name>
<reference evidence="3" key="1">
    <citation type="journal article" date="2012" name="MBio">
        <title>Comparative genome analysis of Trichophyton rubrum and related dermatophytes reveals candidate genes involved in infection.</title>
        <authorList>
            <person name="Martinez D.A."/>
            <person name="Oliver B.G."/>
            <person name="Graeser Y."/>
            <person name="Goldberg J.M."/>
            <person name="Li W."/>
            <person name="Martinez-Rossi N.M."/>
            <person name="Monod M."/>
            <person name="Shelest E."/>
            <person name="Barton R.C."/>
            <person name="Birch E."/>
            <person name="Brakhage A.A."/>
            <person name="Chen Z."/>
            <person name="Gurr S.J."/>
            <person name="Heiman D."/>
            <person name="Heitman J."/>
            <person name="Kosti I."/>
            <person name="Rossi A."/>
            <person name="Saif S."/>
            <person name="Samalova M."/>
            <person name="Saunders C.W."/>
            <person name="Shea T."/>
            <person name="Summerbell R.C."/>
            <person name="Xu J."/>
            <person name="Young S."/>
            <person name="Zeng Q."/>
            <person name="Birren B.W."/>
            <person name="Cuomo C.A."/>
            <person name="White T.C."/>
        </authorList>
    </citation>
    <scope>NUCLEOTIDE SEQUENCE [LARGE SCALE GENOMIC DNA]</scope>
    <source>
        <strain evidence="3">ATCC MYA-4605 / CBS 113480</strain>
    </source>
</reference>
<dbReference type="eggNOG" id="KOG2458">
    <property type="taxonomic scope" value="Eukaryota"/>
</dbReference>
<evidence type="ECO:0000313" key="3">
    <source>
        <dbReference type="Proteomes" id="UP000002035"/>
    </source>
</evidence>
<evidence type="ECO:0000256" key="1">
    <source>
        <dbReference type="SAM" id="Phobius"/>
    </source>
</evidence>
<dbReference type="VEuPathDB" id="FungiDB:MCYG_04219"/>
<dbReference type="AlphaFoldDB" id="C5FP84"/>
<organism evidence="2 3">
    <name type="scientific">Arthroderma otae (strain ATCC MYA-4605 / CBS 113480)</name>
    <name type="common">Microsporum canis</name>
    <dbReference type="NCBI Taxonomy" id="554155"/>
    <lineage>
        <taxon>Eukaryota</taxon>
        <taxon>Fungi</taxon>
        <taxon>Dikarya</taxon>
        <taxon>Ascomycota</taxon>
        <taxon>Pezizomycotina</taxon>
        <taxon>Eurotiomycetes</taxon>
        <taxon>Eurotiomycetidae</taxon>
        <taxon>Onygenales</taxon>
        <taxon>Arthrodermataceae</taxon>
        <taxon>Microsporum</taxon>
    </lineage>
</organism>
<keyword evidence="1" id="KW-0472">Membrane</keyword>
<dbReference type="EMBL" id="DS995704">
    <property type="protein sequence ID" value="EEQ31400.1"/>
    <property type="molecule type" value="Genomic_DNA"/>
</dbReference>
<dbReference type="HOGENOM" id="CLU_655479_0_0_1"/>
<sequence>MNQLKEVSHAHGVTRLQWRHIIHPPPRYYYVDTNAQKLCAAVARAIIGSEQEDIPKQQDYCSDAFIYHHWYHYHVLCTGAVNHQLLGSLQVDFLCFSLSSHLSDSNRAAIWRKTASWRKGGEQVNERTKTRKHSTSIREVSRLYNKKHTTTMHYRTFHFCSRFNGGEENNHKMSMPRVYLASYRKSRLKNLVYLLCAAEVLFVFVFSLWFRSPSAHSGHRTCNIQLLRVIQGKMPIRRGIWSEKQNFNSRDDHCKYRFITDTNNLPSSIDNSYLGRAYSSSQKYRQEYRSVAVAHKFQFIQHHQNSVEVVRDFSDLPKSMKALHVNETLAKRIAKNSVKLFRESYITKALWANWANVFDIVKTDIFASRGLRFEYFPFKRIYISFKRQAFAFFIYPHFKVRGIRGLWALRVLAPFTLRA</sequence>
<dbReference type="Proteomes" id="UP000002035">
    <property type="component" value="Unassembled WGS sequence"/>
</dbReference>
<keyword evidence="1" id="KW-0812">Transmembrane</keyword>
<feature type="transmembrane region" description="Helical" evidence="1">
    <location>
        <begin position="191"/>
        <end position="210"/>
    </location>
</feature>
<accession>C5FP84</accession>
<proteinExistence type="predicted"/>